<dbReference type="InterPro" id="IPR000340">
    <property type="entry name" value="Dual-sp_phosphatase_cat-dom"/>
</dbReference>
<name>A0A2V3TZV6_9HYPH</name>
<dbReference type="RefSeq" id="WP_210206510.1">
    <property type="nucleotide sequence ID" value="NZ_JAHBRY010000003.1"/>
</dbReference>
<dbReference type="PANTHER" id="PTHR10159">
    <property type="entry name" value="DUAL SPECIFICITY PROTEIN PHOSPHATASE"/>
    <property type="match status" value="1"/>
</dbReference>
<dbReference type="GO" id="GO:0005737">
    <property type="term" value="C:cytoplasm"/>
    <property type="evidence" value="ECO:0007669"/>
    <property type="project" value="TreeGrafter"/>
</dbReference>
<dbReference type="InterPro" id="IPR029021">
    <property type="entry name" value="Prot-tyrosine_phosphatase-like"/>
</dbReference>
<dbReference type="PANTHER" id="PTHR10159:SF532">
    <property type="entry name" value="SPECIFICITY PROTEIN PHOSPHATASE, PUTATIVE-RELATED"/>
    <property type="match status" value="1"/>
</dbReference>
<evidence type="ECO:0000313" key="5">
    <source>
        <dbReference type="Proteomes" id="UP000248021"/>
    </source>
</evidence>
<protein>
    <submittedName>
        <fullName evidence="4">Dual specificity protein phosphatase-like protein</fullName>
    </submittedName>
</protein>
<dbReference type="SMART" id="SM00195">
    <property type="entry name" value="DSPc"/>
    <property type="match status" value="1"/>
</dbReference>
<reference evidence="4 5" key="1">
    <citation type="submission" date="2018-05" db="EMBL/GenBank/DDBJ databases">
        <title>Genomic Encyclopedia of Type Strains, Phase IV (KMG-IV): sequencing the most valuable type-strain genomes for metagenomic binning, comparative biology and taxonomic classification.</title>
        <authorList>
            <person name="Goeker M."/>
        </authorList>
    </citation>
    <scope>NUCLEOTIDE SEQUENCE [LARGE SCALE GENOMIC DNA]</scope>
    <source>
        <strain evidence="4 5">DSM 6462</strain>
    </source>
</reference>
<dbReference type="CDD" id="cd14498">
    <property type="entry name" value="DSP"/>
    <property type="match status" value="1"/>
</dbReference>
<evidence type="ECO:0000313" key="4">
    <source>
        <dbReference type="EMBL" id="PXW55166.1"/>
    </source>
</evidence>
<dbReference type="EMBL" id="QJJK01000010">
    <property type="protein sequence ID" value="PXW55166.1"/>
    <property type="molecule type" value="Genomic_DNA"/>
</dbReference>
<sequence>MTMATAAHSLTEEQEDRIPVLFPILGSIEPYGSTLFIGNRVAADDPELLQQNDITATMNLAVNIELEPLMLGDGTSIRRTHIGLIDGPGNRPQHLLAAVLALDGVLGQLSPGKPHYPAHRRGNVLVHCRGGRSRSVTVVALYLHMAHPERFRTFDDALEHVRRARGLDTTQPQPAMLALAQDVLARVGNLPLLMQR</sequence>
<comment type="caution">
    <text evidence="4">The sequence shown here is derived from an EMBL/GenBank/DDBJ whole genome shotgun (WGS) entry which is preliminary data.</text>
</comment>
<dbReference type="InterPro" id="IPR020422">
    <property type="entry name" value="TYR_PHOSPHATASE_DUAL_dom"/>
</dbReference>
<gene>
    <name evidence="4" type="ORF">C7450_110105</name>
</gene>
<feature type="domain" description="Tyrosine specific protein phosphatases" evidence="3">
    <location>
        <begin position="93"/>
        <end position="165"/>
    </location>
</feature>
<keyword evidence="5" id="KW-1185">Reference proteome</keyword>
<dbReference type="InterPro" id="IPR000387">
    <property type="entry name" value="Tyr_Pase_dom"/>
</dbReference>
<keyword evidence="2" id="KW-0904">Protein phosphatase</keyword>
<dbReference type="GO" id="GO:0008330">
    <property type="term" value="F:protein tyrosine/threonine phosphatase activity"/>
    <property type="evidence" value="ECO:0007669"/>
    <property type="project" value="TreeGrafter"/>
</dbReference>
<dbReference type="Proteomes" id="UP000248021">
    <property type="component" value="Unassembled WGS sequence"/>
</dbReference>
<evidence type="ECO:0000259" key="3">
    <source>
        <dbReference type="PROSITE" id="PS50056"/>
    </source>
</evidence>
<dbReference type="GO" id="GO:0033550">
    <property type="term" value="F:MAP kinase tyrosine phosphatase activity"/>
    <property type="evidence" value="ECO:0007669"/>
    <property type="project" value="TreeGrafter"/>
</dbReference>
<dbReference type="Gene3D" id="3.90.190.10">
    <property type="entry name" value="Protein tyrosine phosphatase superfamily"/>
    <property type="match status" value="1"/>
</dbReference>
<organism evidence="4 5">
    <name type="scientific">Chelatococcus asaccharovorans</name>
    <dbReference type="NCBI Taxonomy" id="28210"/>
    <lineage>
        <taxon>Bacteria</taxon>
        <taxon>Pseudomonadati</taxon>
        <taxon>Pseudomonadota</taxon>
        <taxon>Alphaproteobacteria</taxon>
        <taxon>Hyphomicrobiales</taxon>
        <taxon>Chelatococcaceae</taxon>
        <taxon>Chelatococcus</taxon>
    </lineage>
</organism>
<evidence type="ECO:0000256" key="2">
    <source>
        <dbReference type="ARBA" id="ARBA00022912"/>
    </source>
</evidence>
<dbReference type="SUPFAM" id="SSF52799">
    <property type="entry name" value="(Phosphotyrosine protein) phosphatases II"/>
    <property type="match status" value="1"/>
</dbReference>
<accession>A0A2V3TZV6</accession>
<dbReference type="PROSITE" id="PS50056">
    <property type="entry name" value="TYR_PHOSPHATASE_2"/>
    <property type="match status" value="1"/>
</dbReference>
<dbReference type="Pfam" id="PF00782">
    <property type="entry name" value="DSPc"/>
    <property type="match status" value="1"/>
</dbReference>
<proteinExistence type="predicted"/>
<dbReference type="AlphaFoldDB" id="A0A2V3TZV6"/>
<keyword evidence="1" id="KW-0378">Hydrolase</keyword>
<dbReference type="GO" id="GO:0017017">
    <property type="term" value="F:MAP kinase tyrosine/serine/threonine phosphatase activity"/>
    <property type="evidence" value="ECO:0007669"/>
    <property type="project" value="TreeGrafter"/>
</dbReference>
<evidence type="ECO:0000256" key="1">
    <source>
        <dbReference type="ARBA" id="ARBA00022801"/>
    </source>
</evidence>